<evidence type="ECO:0000313" key="1">
    <source>
        <dbReference type="EMBL" id="KXT13410.1"/>
    </source>
</evidence>
<name>A0A139IFC7_9PEZI</name>
<organism evidence="1 2">
    <name type="scientific">Pseudocercospora musae</name>
    <dbReference type="NCBI Taxonomy" id="113226"/>
    <lineage>
        <taxon>Eukaryota</taxon>
        <taxon>Fungi</taxon>
        <taxon>Dikarya</taxon>
        <taxon>Ascomycota</taxon>
        <taxon>Pezizomycotina</taxon>
        <taxon>Dothideomycetes</taxon>
        <taxon>Dothideomycetidae</taxon>
        <taxon>Mycosphaerellales</taxon>
        <taxon>Mycosphaerellaceae</taxon>
        <taxon>Pseudocercospora</taxon>
    </lineage>
</organism>
<dbReference type="EMBL" id="LFZO01000118">
    <property type="protein sequence ID" value="KXT13410.1"/>
    <property type="molecule type" value="Genomic_DNA"/>
</dbReference>
<evidence type="ECO:0000313" key="2">
    <source>
        <dbReference type="Proteomes" id="UP000073492"/>
    </source>
</evidence>
<dbReference type="PANTHER" id="PTHR47642:SF5">
    <property type="entry name" value="ATP-DEPENDENT DNA HELICASE"/>
    <property type="match status" value="1"/>
</dbReference>
<proteinExistence type="predicted"/>
<gene>
    <name evidence="1" type="ORF">AC579_9916</name>
</gene>
<dbReference type="InterPro" id="IPR027417">
    <property type="entry name" value="P-loop_NTPase"/>
</dbReference>
<reference evidence="1 2" key="1">
    <citation type="submission" date="2015-07" db="EMBL/GenBank/DDBJ databases">
        <title>Comparative genomics of the Sigatoka disease complex on banana suggests a link between parallel evolutionary changes in Pseudocercospora fijiensis and Pseudocercospora eumusae and increased virulence on the banana host.</title>
        <authorList>
            <person name="Chang T.-C."/>
            <person name="Salvucci A."/>
            <person name="Crous P.W."/>
            <person name="Stergiopoulos I."/>
        </authorList>
    </citation>
    <scope>NUCLEOTIDE SEQUENCE [LARGE SCALE GENOMIC DNA]</scope>
    <source>
        <strain evidence="1 2">CBS 116634</strain>
    </source>
</reference>
<keyword evidence="2" id="KW-1185">Reference proteome</keyword>
<dbReference type="SUPFAM" id="SSF52540">
    <property type="entry name" value="P-loop containing nucleoside triphosphate hydrolases"/>
    <property type="match status" value="1"/>
</dbReference>
<dbReference type="InterPro" id="IPR051055">
    <property type="entry name" value="PIF1_helicase"/>
</dbReference>
<dbReference type="Gene3D" id="3.40.50.300">
    <property type="entry name" value="P-loop containing nucleotide triphosphate hydrolases"/>
    <property type="match status" value="1"/>
</dbReference>
<protein>
    <recommendedName>
        <fullName evidence="3">UvrD-like helicase C-terminal domain-containing protein</fullName>
    </recommendedName>
</protein>
<dbReference type="CDD" id="cd18809">
    <property type="entry name" value="SF1_C_RecD"/>
    <property type="match status" value="1"/>
</dbReference>
<dbReference type="AlphaFoldDB" id="A0A139IFC7"/>
<dbReference type="Proteomes" id="UP000073492">
    <property type="component" value="Unassembled WGS sequence"/>
</dbReference>
<comment type="caution">
    <text evidence="1">The sequence shown here is derived from an EMBL/GenBank/DDBJ whole genome shotgun (WGS) entry which is preliminary data.</text>
</comment>
<dbReference type="OrthoDB" id="10262360at2759"/>
<accession>A0A139IFC7</accession>
<evidence type="ECO:0008006" key="3">
    <source>
        <dbReference type="Google" id="ProtNLM"/>
    </source>
</evidence>
<sequence>MVQGELRGEYGTSREKQIREFILLGRNEHQMWLIVQFDDNIRWTIDAGFQTPLITAWAMTIHKSQGMTLNEIVVDVGKSFEEGQEYGALSRARSWDGLKVMSLGDNVGKGGNELVKQFLKLRLRLC</sequence>
<dbReference type="PANTHER" id="PTHR47642">
    <property type="entry name" value="ATP-DEPENDENT DNA HELICASE"/>
    <property type="match status" value="1"/>
</dbReference>